<name>W4LX40_ENTF1</name>
<dbReference type="PANTHER" id="PTHR43380:SF1">
    <property type="entry name" value="2-OXOISOVALERATE DEHYDROGENASE SUBUNIT ALPHA, MITOCHONDRIAL"/>
    <property type="match status" value="1"/>
</dbReference>
<evidence type="ECO:0000256" key="2">
    <source>
        <dbReference type="ARBA" id="ARBA00023002"/>
    </source>
</evidence>
<keyword evidence="7" id="KW-1185">Reference proteome</keyword>
<dbReference type="HOGENOM" id="CLU_029393_1_0_7"/>
<comment type="function">
    <text evidence="4">The pyruvate dehydrogenase complex catalyzes the overall conversion of pyruvate to acetyl-CoA and CO(2). It contains multiple copies of three enzymatic components: pyruvate dehydrogenase (E1), dihydrolipoamide acetyltransferase (E2) and lipoamide dehydrogenase (E3).</text>
</comment>
<dbReference type="InterPro" id="IPR029061">
    <property type="entry name" value="THDP-binding"/>
</dbReference>
<dbReference type="PATRIC" id="fig|1429438.4.peg.849"/>
<evidence type="ECO:0000256" key="3">
    <source>
        <dbReference type="ARBA" id="ARBA00023052"/>
    </source>
</evidence>
<dbReference type="EC" id="1.2.4.1" evidence="4"/>
<dbReference type="AlphaFoldDB" id="W4LX40"/>
<dbReference type="Pfam" id="PF00676">
    <property type="entry name" value="E1_dh"/>
    <property type="match status" value="1"/>
</dbReference>
<evidence type="ECO:0000256" key="1">
    <source>
        <dbReference type="ARBA" id="ARBA00001964"/>
    </source>
</evidence>
<dbReference type="SUPFAM" id="SSF52518">
    <property type="entry name" value="Thiamin diphosphate-binding fold (THDP-binding)"/>
    <property type="match status" value="1"/>
</dbReference>
<comment type="caution">
    <text evidence="6">The sequence shown here is derived from an EMBL/GenBank/DDBJ whole genome shotgun (WGS) entry which is preliminary data.</text>
</comment>
<dbReference type="InterPro" id="IPR050771">
    <property type="entry name" value="Alpha-ketoacid_DH_E1_comp"/>
</dbReference>
<dbReference type="InterPro" id="IPR001017">
    <property type="entry name" value="DH_E1"/>
</dbReference>
<dbReference type="Proteomes" id="UP000019141">
    <property type="component" value="Unassembled WGS sequence"/>
</dbReference>
<comment type="catalytic activity">
    <reaction evidence="4">
        <text>N(6)-[(R)-lipoyl]-L-lysyl-[protein] + pyruvate + H(+) = N(6)-[(R)-S(8)-acetyldihydrolipoyl]-L-lysyl-[protein] + CO2</text>
        <dbReference type="Rhea" id="RHEA:19189"/>
        <dbReference type="Rhea" id="RHEA-COMP:10474"/>
        <dbReference type="Rhea" id="RHEA-COMP:10478"/>
        <dbReference type="ChEBI" id="CHEBI:15361"/>
        <dbReference type="ChEBI" id="CHEBI:15378"/>
        <dbReference type="ChEBI" id="CHEBI:16526"/>
        <dbReference type="ChEBI" id="CHEBI:83099"/>
        <dbReference type="ChEBI" id="CHEBI:83111"/>
        <dbReference type="EC" id="1.2.4.1"/>
    </reaction>
</comment>
<dbReference type="Gene3D" id="3.40.50.970">
    <property type="match status" value="1"/>
</dbReference>
<keyword evidence="2 4" id="KW-0560">Oxidoreductase</keyword>
<reference evidence="6 7" key="1">
    <citation type="journal article" date="2014" name="Nature">
        <title>An environmental bacterial taxon with a large and distinct metabolic repertoire.</title>
        <authorList>
            <person name="Wilson M.C."/>
            <person name="Mori T."/>
            <person name="Ruckert C."/>
            <person name="Uria A.R."/>
            <person name="Helf M.J."/>
            <person name="Takada K."/>
            <person name="Gernert C."/>
            <person name="Steffens U.A."/>
            <person name="Heycke N."/>
            <person name="Schmitt S."/>
            <person name="Rinke C."/>
            <person name="Helfrich E.J."/>
            <person name="Brachmann A.O."/>
            <person name="Gurgui C."/>
            <person name="Wakimoto T."/>
            <person name="Kracht M."/>
            <person name="Crusemann M."/>
            <person name="Hentschel U."/>
            <person name="Abe I."/>
            <person name="Matsunaga S."/>
            <person name="Kalinowski J."/>
            <person name="Takeyama H."/>
            <person name="Piel J."/>
        </authorList>
    </citation>
    <scope>NUCLEOTIDE SEQUENCE [LARGE SCALE GENOMIC DNA]</scope>
    <source>
        <strain evidence="7">TSY1</strain>
    </source>
</reference>
<protein>
    <recommendedName>
        <fullName evidence="4">Pyruvate dehydrogenase E1 component subunit alpha</fullName>
        <ecNumber evidence="4">1.2.4.1</ecNumber>
    </recommendedName>
</protein>
<evidence type="ECO:0000313" key="6">
    <source>
        <dbReference type="EMBL" id="ETX02468.1"/>
    </source>
</evidence>
<evidence type="ECO:0000259" key="5">
    <source>
        <dbReference type="Pfam" id="PF00676"/>
    </source>
</evidence>
<organism evidence="6 7">
    <name type="scientific">Entotheonella factor</name>
    <dbReference type="NCBI Taxonomy" id="1429438"/>
    <lineage>
        <taxon>Bacteria</taxon>
        <taxon>Pseudomonadati</taxon>
        <taxon>Nitrospinota/Tectimicrobiota group</taxon>
        <taxon>Candidatus Tectimicrobiota</taxon>
        <taxon>Candidatus Entotheonellia</taxon>
        <taxon>Candidatus Entotheonellales</taxon>
        <taxon>Candidatus Entotheonellaceae</taxon>
        <taxon>Candidatus Entotheonella</taxon>
    </lineage>
</organism>
<dbReference type="EMBL" id="AZHW01000141">
    <property type="protein sequence ID" value="ETX02468.1"/>
    <property type="molecule type" value="Genomic_DNA"/>
</dbReference>
<gene>
    <name evidence="6" type="ORF">ETSY1_03475</name>
</gene>
<proteinExistence type="predicted"/>
<evidence type="ECO:0000313" key="7">
    <source>
        <dbReference type="Proteomes" id="UP000019141"/>
    </source>
</evidence>
<dbReference type="GO" id="GO:0004739">
    <property type="term" value="F:pyruvate dehydrogenase (acetyl-transferring) activity"/>
    <property type="evidence" value="ECO:0007669"/>
    <property type="project" value="UniProtKB-UniRule"/>
</dbReference>
<accession>W4LX40</accession>
<comment type="subunit">
    <text evidence="4">Heterodimer of an alpha and a beta chain.</text>
</comment>
<dbReference type="NCBIfam" id="TIGR03181">
    <property type="entry name" value="PDH_E1_alph_x"/>
    <property type="match status" value="1"/>
</dbReference>
<dbReference type="PANTHER" id="PTHR43380">
    <property type="entry name" value="2-OXOISOVALERATE DEHYDROGENASE SUBUNIT ALPHA, MITOCHONDRIAL"/>
    <property type="match status" value="1"/>
</dbReference>
<dbReference type="CDD" id="cd02000">
    <property type="entry name" value="TPP_E1_PDC_ADC_BCADC"/>
    <property type="match status" value="1"/>
</dbReference>
<sequence length="359" mass="40396">MVLDTHDPLKGDMVQLLAPDGTYIGPSEPPLSDAQVRRIYEDMMTIRIYDRKAVSLQRQGRFGTYAQMEGQEASLIMSTYPLQPQDWMVTSYRETGAMWRYGVPLKLLSLYWMGNEFGSHMPEGVRVLPMSIPVGSHPLHAVGLAYAGKYRRDNSIAMTYFGDGATSEGDVHEAMNLAGVYQLPCVFFCQNNQYAISMPIREQTASATIAQKAVAYGFPGVRVDGNDVFAVYTAVNDAVERARRGEGPTLIEAYTYRMGAHTTADDPTKYRDDDEVAIWRERDPLRRVQVYLAGRGQWSQDWEHELLESCTAVVEEAMNEAEAVPEPPPQDMFRYMYAEMTPALKEQEASLLSQLQKKG</sequence>
<feature type="domain" description="Dehydrogenase E1 component" evidence="5">
    <location>
        <begin position="43"/>
        <end position="329"/>
    </location>
</feature>
<dbReference type="InterPro" id="IPR017596">
    <property type="entry name" value="PdhA/BkdA"/>
</dbReference>
<keyword evidence="4" id="KW-0670">Pyruvate</keyword>
<dbReference type="GO" id="GO:0009083">
    <property type="term" value="P:branched-chain amino acid catabolic process"/>
    <property type="evidence" value="ECO:0007669"/>
    <property type="project" value="TreeGrafter"/>
</dbReference>
<comment type="cofactor">
    <cofactor evidence="1 4">
        <name>thiamine diphosphate</name>
        <dbReference type="ChEBI" id="CHEBI:58937"/>
    </cofactor>
</comment>
<evidence type="ECO:0000256" key="4">
    <source>
        <dbReference type="RuleBase" id="RU366007"/>
    </source>
</evidence>
<keyword evidence="3 4" id="KW-0786">Thiamine pyrophosphate</keyword>